<feature type="compositionally biased region" description="Basic and acidic residues" evidence="2">
    <location>
        <begin position="271"/>
        <end position="282"/>
    </location>
</feature>
<proteinExistence type="predicted"/>
<dbReference type="Gene3D" id="1.10.10.60">
    <property type="entry name" value="Homeodomain-like"/>
    <property type="match status" value="1"/>
</dbReference>
<feature type="coiled-coil region" evidence="1">
    <location>
        <begin position="374"/>
        <end position="436"/>
    </location>
</feature>
<accession>A0A0K9PNY0</accession>
<evidence type="ECO:0000313" key="4">
    <source>
        <dbReference type="EMBL" id="KMZ70671.1"/>
    </source>
</evidence>
<protein>
    <submittedName>
        <fullName evidence="4">Sequence-specific DNA binding transcription factor</fullName>
    </submittedName>
</protein>
<evidence type="ECO:0000256" key="1">
    <source>
        <dbReference type="SAM" id="Coils"/>
    </source>
</evidence>
<dbReference type="PANTHER" id="PTHR46327:SF3">
    <property type="entry name" value="TRANSCRIPTION FACTOR"/>
    <property type="match status" value="1"/>
</dbReference>
<evidence type="ECO:0000256" key="2">
    <source>
        <dbReference type="SAM" id="MobiDB-lite"/>
    </source>
</evidence>
<keyword evidence="1" id="KW-0175">Coiled coil</keyword>
<feature type="region of interest" description="Disordered" evidence="2">
    <location>
        <begin position="17"/>
        <end position="49"/>
    </location>
</feature>
<reference evidence="5" key="1">
    <citation type="journal article" date="2016" name="Nature">
        <title>The genome of the seagrass Zostera marina reveals angiosperm adaptation to the sea.</title>
        <authorList>
            <person name="Olsen J.L."/>
            <person name="Rouze P."/>
            <person name="Verhelst B."/>
            <person name="Lin Y.-C."/>
            <person name="Bayer T."/>
            <person name="Collen J."/>
            <person name="Dattolo E."/>
            <person name="De Paoli E."/>
            <person name="Dittami S."/>
            <person name="Maumus F."/>
            <person name="Michel G."/>
            <person name="Kersting A."/>
            <person name="Lauritano C."/>
            <person name="Lohaus R."/>
            <person name="Toepel M."/>
            <person name="Tonon T."/>
            <person name="Vanneste K."/>
            <person name="Amirebrahimi M."/>
            <person name="Brakel J."/>
            <person name="Bostroem C."/>
            <person name="Chovatia M."/>
            <person name="Grimwood J."/>
            <person name="Jenkins J.W."/>
            <person name="Jueterbock A."/>
            <person name="Mraz A."/>
            <person name="Stam W.T."/>
            <person name="Tice H."/>
            <person name="Bornberg-Bauer E."/>
            <person name="Green P.J."/>
            <person name="Pearson G.A."/>
            <person name="Procaccini G."/>
            <person name="Duarte C.M."/>
            <person name="Schmutz J."/>
            <person name="Reusch T.B.H."/>
            <person name="Van de Peer Y."/>
        </authorList>
    </citation>
    <scope>NUCLEOTIDE SEQUENCE [LARGE SCALE GENOMIC DNA]</scope>
    <source>
        <strain evidence="5">cv. Finnish</strain>
    </source>
</reference>
<dbReference type="AlphaFoldDB" id="A0A0K9PNY0"/>
<gene>
    <name evidence="4" type="ORF">ZOSMA_196G00200</name>
</gene>
<dbReference type="Pfam" id="PF13837">
    <property type="entry name" value="Myb_DNA-bind_4"/>
    <property type="match status" value="1"/>
</dbReference>
<name>A0A0K9PNY0_ZOSMR</name>
<keyword evidence="5" id="KW-1185">Reference proteome</keyword>
<dbReference type="OMA" id="MTEFSQG"/>
<dbReference type="InterPro" id="IPR044822">
    <property type="entry name" value="Myb_DNA-bind_4"/>
</dbReference>
<evidence type="ECO:0000313" key="5">
    <source>
        <dbReference type="Proteomes" id="UP000036987"/>
    </source>
</evidence>
<feature type="domain" description="Myb/SANT-like DNA-binding" evidence="3">
    <location>
        <begin position="121"/>
        <end position="210"/>
    </location>
</feature>
<dbReference type="Proteomes" id="UP000036987">
    <property type="component" value="Unassembled WGS sequence"/>
</dbReference>
<dbReference type="EMBL" id="LFYR01000718">
    <property type="protein sequence ID" value="KMZ70671.1"/>
    <property type="molecule type" value="Genomic_DNA"/>
</dbReference>
<dbReference type="STRING" id="29655.A0A0K9PNY0"/>
<dbReference type="PANTHER" id="PTHR46327">
    <property type="entry name" value="F16F4.11 PROTEIN-RELATED"/>
    <property type="match status" value="1"/>
</dbReference>
<dbReference type="OrthoDB" id="641566at2759"/>
<comment type="caution">
    <text evidence="4">The sequence shown here is derived from an EMBL/GenBank/DDBJ whole genome shotgun (WGS) entry which is preliminary data.</text>
</comment>
<feature type="compositionally biased region" description="Low complexity" evidence="2">
    <location>
        <begin position="20"/>
        <end position="38"/>
    </location>
</feature>
<feature type="region of interest" description="Disordered" evidence="2">
    <location>
        <begin position="271"/>
        <end position="312"/>
    </location>
</feature>
<evidence type="ECO:0000259" key="3">
    <source>
        <dbReference type="Pfam" id="PF13837"/>
    </source>
</evidence>
<organism evidence="4 5">
    <name type="scientific">Zostera marina</name>
    <name type="common">Eelgrass</name>
    <dbReference type="NCBI Taxonomy" id="29655"/>
    <lineage>
        <taxon>Eukaryota</taxon>
        <taxon>Viridiplantae</taxon>
        <taxon>Streptophyta</taxon>
        <taxon>Embryophyta</taxon>
        <taxon>Tracheophyta</taxon>
        <taxon>Spermatophyta</taxon>
        <taxon>Magnoliopsida</taxon>
        <taxon>Liliopsida</taxon>
        <taxon>Zosteraceae</taxon>
        <taxon>Zostera</taxon>
    </lineage>
</organism>
<sequence>MVPGSLYTVVDLQGQMHTHQQQNPHGNLQKQQQQQHLHQPSHHYEHPGQMVCSGIGDVYPLSGSQLQEHNQQTLAPVIEYNKVDRMKVSTSEEDEHGFNAEDGIDSHQEFNKIKKNSPWQRVKWTDSMVKLLITAVSYIGDDSSSECNRGRRKFSILQKKGKWKSISKVMAERGCHVSPQQCEDKFNDLNKRYKRLYDVLGRGTSCQVVENPALLDRMDNLSEKSKEDVRKILSSKHLFYEEMCSYHNGNRLNLPADPALQKSLQVALGCKDDHDTRKTSHDDLDEDDRGADSDDMENESGNTHGLHDDIIGGPCLPPKRLKRASDIQYSNGNTFSSLECNARPITHAVSIDKIVPFPEGTEPDLQKQWLMSRKIQLEEQSLNIQIQMLELEKQRFKWQRFSRKKERELEKVRLENEGMKLENDRLGLELKQKEIELGLR</sequence>
<feature type="compositionally biased region" description="Acidic residues" evidence="2">
    <location>
        <begin position="283"/>
        <end position="298"/>
    </location>
</feature>